<feature type="binding site" evidence="12">
    <location>
        <position position="204"/>
    </location>
    <ligand>
        <name>FAD</name>
        <dbReference type="ChEBI" id="CHEBI:57692"/>
    </ligand>
</feature>
<evidence type="ECO:0000256" key="2">
    <source>
        <dbReference type="ARBA" id="ARBA00004275"/>
    </source>
</evidence>
<dbReference type="InterPro" id="IPR012258">
    <property type="entry name" value="Acyl-CoA_oxidase"/>
</dbReference>
<keyword evidence="7" id="KW-0560">Oxidoreductase</keyword>
<feature type="active site" description="Proton acceptor" evidence="11">
    <location>
        <position position="449"/>
    </location>
</feature>
<evidence type="ECO:0000256" key="1">
    <source>
        <dbReference type="ARBA" id="ARBA00001974"/>
    </source>
</evidence>
<comment type="cofactor">
    <cofactor evidence="1">
        <name>FAD</name>
        <dbReference type="ChEBI" id="CHEBI:57692"/>
    </cofactor>
</comment>
<reference evidence="16 17" key="1">
    <citation type="submission" date="2016-11" db="EMBL/GenBank/DDBJ databases">
        <title>The macronuclear genome of Stentor coeruleus: a giant cell with tiny introns.</title>
        <authorList>
            <person name="Slabodnick M."/>
            <person name="Ruby J.G."/>
            <person name="Reiff S.B."/>
            <person name="Swart E.C."/>
            <person name="Gosai S."/>
            <person name="Prabakaran S."/>
            <person name="Witkowska E."/>
            <person name="Larue G.E."/>
            <person name="Fisher S."/>
            <person name="Freeman R.M."/>
            <person name="Gunawardena J."/>
            <person name="Chu W."/>
            <person name="Stover N.A."/>
            <person name="Gregory B.D."/>
            <person name="Nowacki M."/>
            <person name="Derisi J."/>
            <person name="Roy S.W."/>
            <person name="Marshall W.F."/>
            <person name="Sood P."/>
        </authorList>
    </citation>
    <scope>NUCLEOTIDE SEQUENCE [LARGE SCALE GENOMIC DNA]</scope>
    <source>
        <strain evidence="16">WM001</strain>
    </source>
</reference>
<dbReference type="GO" id="GO:0003997">
    <property type="term" value="F:acyl-CoA oxidase activity"/>
    <property type="evidence" value="ECO:0007669"/>
    <property type="project" value="InterPro"/>
</dbReference>
<dbReference type="EMBL" id="MPUH01001588">
    <property type="protein sequence ID" value="OMJ66986.1"/>
    <property type="molecule type" value="Genomic_DNA"/>
</dbReference>
<dbReference type="InterPro" id="IPR009100">
    <property type="entry name" value="AcylCoA_DH/oxidase_NM_dom_sf"/>
</dbReference>
<dbReference type="GO" id="GO:0033540">
    <property type="term" value="P:fatty acid beta-oxidation using acyl-CoA oxidase"/>
    <property type="evidence" value="ECO:0007669"/>
    <property type="project" value="TreeGrafter"/>
</dbReference>
<proteinExistence type="inferred from homology"/>
<dbReference type="GO" id="GO:0005504">
    <property type="term" value="F:fatty acid binding"/>
    <property type="evidence" value="ECO:0007669"/>
    <property type="project" value="TreeGrafter"/>
</dbReference>
<dbReference type="Proteomes" id="UP000187209">
    <property type="component" value="Unassembled WGS sequence"/>
</dbReference>
<dbReference type="Pfam" id="PF01756">
    <property type="entry name" value="ACOX"/>
    <property type="match status" value="1"/>
</dbReference>
<evidence type="ECO:0000313" key="16">
    <source>
        <dbReference type="EMBL" id="OMJ66986.1"/>
    </source>
</evidence>
<comment type="similarity">
    <text evidence="3 10">Belongs to the acyl-CoA oxidase family.</text>
</comment>
<dbReference type="FunFam" id="1.20.140.10:FF:000010">
    <property type="entry name" value="Acyl-coenzyme A oxidase"/>
    <property type="match status" value="1"/>
</dbReference>
<keyword evidence="9" id="KW-0576">Peroxisome</keyword>
<dbReference type="OrthoDB" id="434460at2759"/>
<evidence type="ECO:0000259" key="13">
    <source>
        <dbReference type="Pfam" id="PF01756"/>
    </source>
</evidence>
<dbReference type="GO" id="GO:0005777">
    <property type="term" value="C:peroxisome"/>
    <property type="evidence" value="ECO:0007669"/>
    <property type="project" value="UniProtKB-SubCell"/>
</dbReference>
<evidence type="ECO:0000256" key="3">
    <source>
        <dbReference type="ARBA" id="ARBA00006288"/>
    </source>
</evidence>
<dbReference type="InterPro" id="IPR036250">
    <property type="entry name" value="AcylCo_DH-like_C"/>
</dbReference>
<feature type="domain" description="Acyl-CoA oxidase C-terminal" evidence="13">
    <location>
        <begin position="508"/>
        <end position="678"/>
    </location>
</feature>
<protein>
    <recommendedName>
        <fullName evidence="10">Acyl-coenzyme A oxidase</fullName>
    </recommendedName>
</protein>
<keyword evidence="6" id="KW-0276">Fatty acid metabolism</keyword>
<dbReference type="Pfam" id="PF22924">
    <property type="entry name" value="ACOX_C_alpha1"/>
    <property type="match status" value="1"/>
</dbReference>
<comment type="caution">
    <text evidence="16">The sequence shown here is derived from an EMBL/GenBank/DDBJ whole genome shotgun (WGS) entry which is preliminary data.</text>
</comment>
<dbReference type="Gene3D" id="2.40.110.10">
    <property type="entry name" value="Butyryl-CoA Dehydrogenase, subunit A, domain 2"/>
    <property type="match status" value="1"/>
</dbReference>
<evidence type="ECO:0000256" key="9">
    <source>
        <dbReference type="ARBA" id="ARBA00023140"/>
    </source>
</evidence>
<evidence type="ECO:0000259" key="15">
    <source>
        <dbReference type="Pfam" id="PF22924"/>
    </source>
</evidence>
<dbReference type="InterPro" id="IPR055060">
    <property type="entry name" value="ACOX_C_alpha1"/>
</dbReference>
<name>A0A1R2AR73_9CILI</name>
<dbReference type="InterPro" id="IPR046373">
    <property type="entry name" value="Acyl-CoA_Oxase/DH_mid-dom_sf"/>
</dbReference>
<keyword evidence="5 10" id="KW-0274">FAD</keyword>
<dbReference type="GO" id="GO:0055088">
    <property type="term" value="P:lipid homeostasis"/>
    <property type="evidence" value="ECO:0007669"/>
    <property type="project" value="TreeGrafter"/>
</dbReference>
<evidence type="ECO:0000256" key="10">
    <source>
        <dbReference type="PIRNR" id="PIRNR000168"/>
    </source>
</evidence>
<dbReference type="AlphaFoldDB" id="A0A1R2AR73"/>
<evidence type="ECO:0000256" key="5">
    <source>
        <dbReference type="ARBA" id="ARBA00022827"/>
    </source>
</evidence>
<dbReference type="SUPFAM" id="SSF56645">
    <property type="entry name" value="Acyl-CoA dehydrogenase NM domain-like"/>
    <property type="match status" value="1"/>
</dbReference>
<sequence length="687" mass="78053">MSAVRRLLLIENHLSSKFPNTPQEKGLENFRKLETKVNHNILAKHYFDYFYEAILYTRKIFDESPLFNHEESLGSSIEDYRGKIVEQLKCIYSKFHMSYEKDLANPLYKCSPIYAMTEYDQSLSTRMLVHIILYTDTIQNLGTEKHRELIDRAYALKDYGSFGMTELGHGSDVGRLETTAIYNPKTGGFTLNSPTATSAKWWIGAIANTANMSIIFARLIIDNVDKGIQAFAVPIRNYETHDTLSGVVLGDCGKKISHDGIDNGFILFKNYEIKYDCLLDKLSQIKNGKFKSSIKNKEKRLGIMMGSLIRGRFCVVSGSEINTRSCLTIAIRYGALRKQFGNPNEESILSYQTHNCRLVTGLAKTVAMRCASKVIGDMYKAVKPISDVNPECDELNEFHSVLSSLKCVCSWYGIAISQECREACGGHGVSKYSSLGRHRGYVDVHATWEGDNTVLAQQTSKYILKILQKSFKGQKFIAPTLNFLNIDFQEVKTFKSLFTSRKEFENEKCIISLFEHRVNFLTHTSVMKLQESSMKYSDMTTAWNNSQIFYIQDLSKSFAELIMAREFIKLSDNIYKDCKETGIIIKKLFYLYSADRILDSISLYLESAFTHVQEKIIKETFIKTAAELTPASLHIVDALSASDKILGSVIGSSDGQAYTRMIDAVESELKCYYKPKWLHLIKDIRGS</sequence>
<gene>
    <name evidence="16" type="ORF">SteCoe_35978</name>
</gene>
<keyword evidence="4 10" id="KW-0285">Flavoprotein</keyword>
<dbReference type="GO" id="GO:0071949">
    <property type="term" value="F:FAD binding"/>
    <property type="evidence" value="ECO:0007669"/>
    <property type="project" value="InterPro"/>
</dbReference>
<accession>A0A1R2AR73</accession>
<dbReference type="InterPro" id="IPR006091">
    <property type="entry name" value="Acyl-CoA_Oxase/DH_mid-dom"/>
</dbReference>
<evidence type="ECO:0000256" key="6">
    <source>
        <dbReference type="ARBA" id="ARBA00022832"/>
    </source>
</evidence>
<dbReference type="PANTHER" id="PTHR10909:SF352">
    <property type="entry name" value="ACYL-COENZYME A OXIDASE-LIKE PROTEIN"/>
    <property type="match status" value="1"/>
</dbReference>
<evidence type="ECO:0000256" key="11">
    <source>
        <dbReference type="PIRSR" id="PIRSR000168-1"/>
    </source>
</evidence>
<dbReference type="PANTHER" id="PTHR10909">
    <property type="entry name" value="ELECTRON TRANSPORT OXIDOREDUCTASE"/>
    <property type="match status" value="1"/>
</dbReference>
<evidence type="ECO:0000256" key="8">
    <source>
        <dbReference type="ARBA" id="ARBA00023098"/>
    </source>
</evidence>
<dbReference type="Pfam" id="PF02770">
    <property type="entry name" value="Acyl-CoA_dh_M"/>
    <property type="match status" value="1"/>
</dbReference>
<keyword evidence="8" id="KW-0443">Lipid metabolism</keyword>
<feature type="domain" description="Acyl-CoA oxidase/dehydrogenase middle" evidence="14">
    <location>
        <begin position="161"/>
        <end position="270"/>
    </location>
</feature>
<evidence type="ECO:0000256" key="7">
    <source>
        <dbReference type="ARBA" id="ARBA00023002"/>
    </source>
</evidence>
<evidence type="ECO:0000313" key="17">
    <source>
        <dbReference type="Proteomes" id="UP000187209"/>
    </source>
</evidence>
<evidence type="ECO:0000259" key="14">
    <source>
        <dbReference type="Pfam" id="PF02770"/>
    </source>
</evidence>
<dbReference type="InterPro" id="IPR002655">
    <property type="entry name" value="Acyl-CoA_oxidase_C"/>
</dbReference>
<dbReference type="Gene3D" id="1.20.140.10">
    <property type="entry name" value="Butyryl-CoA Dehydrogenase, subunit A, domain 3"/>
    <property type="match status" value="2"/>
</dbReference>
<evidence type="ECO:0000256" key="4">
    <source>
        <dbReference type="ARBA" id="ARBA00022630"/>
    </source>
</evidence>
<organism evidence="16 17">
    <name type="scientific">Stentor coeruleus</name>
    <dbReference type="NCBI Taxonomy" id="5963"/>
    <lineage>
        <taxon>Eukaryota</taxon>
        <taxon>Sar</taxon>
        <taxon>Alveolata</taxon>
        <taxon>Ciliophora</taxon>
        <taxon>Postciliodesmatophora</taxon>
        <taxon>Heterotrichea</taxon>
        <taxon>Heterotrichida</taxon>
        <taxon>Stentoridae</taxon>
        <taxon>Stentor</taxon>
    </lineage>
</organism>
<evidence type="ECO:0000256" key="12">
    <source>
        <dbReference type="PIRSR" id="PIRSR000168-2"/>
    </source>
</evidence>
<feature type="binding site" evidence="12">
    <location>
        <position position="165"/>
    </location>
    <ligand>
        <name>FAD</name>
        <dbReference type="ChEBI" id="CHEBI:57692"/>
    </ligand>
</feature>
<dbReference type="FunFam" id="2.40.110.10:FF:000005">
    <property type="entry name" value="Acyl-coenzyme A oxidase"/>
    <property type="match status" value="1"/>
</dbReference>
<keyword evidence="17" id="KW-1185">Reference proteome</keyword>
<dbReference type="SUPFAM" id="SSF47203">
    <property type="entry name" value="Acyl-CoA dehydrogenase C-terminal domain-like"/>
    <property type="match status" value="2"/>
</dbReference>
<comment type="subcellular location">
    <subcellularLocation>
        <location evidence="2">Peroxisome</location>
    </subcellularLocation>
</comment>
<dbReference type="PIRSF" id="PIRSF000168">
    <property type="entry name" value="Acyl-CoA_oxidase"/>
    <property type="match status" value="1"/>
</dbReference>
<feature type="domain" description="Acyl-CoA oxidase C-alpha1" evidence="15">
    <location>
        <begin position="306"/>
        <end position="464"/>
    </location>
</feature>